<dbReference type="PANTHER" id="PTHR47126:SF3">
    <property type="entry name" value="5'-ADENYLYLSULFATE REDUCTASE-LIKE 5"/>
    <property type="match status" value="1"/>
</dbReference>
<dbReference type="Proteomes" id="UP000256970">
    <property type="component" value="Unassembled WGS sequence"/>
</dbReference>
<feature type="region of interest" description="Disordered" evidence="1">
    <location>
        <begin position="326"/>
        <end position="357"/>
    </location>
</feature>
<dbReference type="EMBL" id="FNXT01001047">
    <property type="protein sequence ID" value="SZX71381.1"/>
    <property type="molecule type" value="Genomic_DNA"/>
</dbReference>
<gene>
    <name evidence="3" type="ORF">BQ4739_LOCUS11533</name>
</gene>
<organism evidence="3 4">
    <name type="scientific">Tetradesmus obliquus</name>
    <name type="common">Green alga</name>
    <name type="synonym">Acutodesmus obliquus</name>
    <dbReference type="NCBI Taxonomy" id="3088"/>
    <lineage>
        <taxon>Eukaryota</taxon>
        <taxon>Viridiplantae</taxon>
        <taxon>Chlorophyta</taxon>
        <taxon>core chlorophytes</taxon>
        <taxon>Chlorophyceae</taxon>
        <taxon>CS clade</taxon>
        <taxon>Sphaeropleales</taxon>
        <taxon>Scenedesmaceae</taxon>
        <taxon>Tetradesmus</taxon>
    </lineage>
</organism>
<feature type="compositionally biased region" description="Low complexity" evidence="1">
    <location>
        <begin position="82"/>
        <end position="104"/>
    </location>
</feature>
<feature type="transmembrane region" description="Helical" evidence="2">
    <location>
        <begin position="284"/>
        <end position="301"/>
    </location>
</feature>
<feature type="region of interest" description="Disordered" evidence="1">
    <location>
        <begin position="77"/>
        <end position="104"/>
    </location>
</feature>
<reference evidence="3 4" key="1">
    <citation type="submission" date="2016-10" db="EMBL/GenBank/DDBJ databases">
        <authorList>
            <person name="Cai Z."/>
        </authorList>
    </citation>
    <scope>NUCLEOTIDE SEQUENCE [LARGE SCALE GENOMIC DNA]</scope>
</reference>
<feature type="compositionally biased region" description="Low complexity" evidence="1">
    <location>
        <begin position="26"/>
        <end position="55"/>
    </location>
</feature>
<accession>A0A383W1K6</accession>
<dbReference type="AlphaFoldDB" id="A0A383W1K6"/>
<keyword evidence="2" id="KW-0472">Membrane</keyword>
<feature type="compositionally biased region" description="Low complexity" evidence="1">
    <location>
        <begin position="217"/>
        <end position="233"/>
    </location>
</feature>
<dbReference type="InterPro" id="IPR036249">
    <property type="entry name" value="Thioredoxin-like_sf"/>
</dbReference>
<keyword evidence="4" id="KW-1185">Reference proteome</keyword>
<name>A0A383W1K6_TETOB</name>
<protein>
    <recommendedName>
        <fullName evidence="5">Thioredoxin domain-containing protein</fullName>
    </recommendedName>
</protein>
<feature type="region of interest" description="Disordered" evidence="1">
    <location>
        <begin position="1"/>
        <end position="57"/>
    </location>
</feature>
<evidence type="ECO:0008006" key="5">
    <source>
        <dbReference type="Google" id="ProtNLM"/>
    </source>
</evidence>
<dbReference type="InterPro" id="IPR044794">
    <property type="entry name" value="APRL5/7"/>
</dbReference>
<dbReference type="SUPFAM" id="SSF52833">
    <property type="entry name" value="Thioredoxin-like"/>
    <property type="match status" value="1"/>
</dbReference>
<evidence type="ECO:0000256" key="1">
    <source>
        <dbReference type="SAM" id="MobiDB-lite"/>
    </source>
</evidence>
<feature type="compositionally biased region" description="Low complexity" evidence="1">
    <location>
        <begin position="1"/>
        <end position="17"/>
    </location>
</feature>
<feature type="compositionally biased region" description="Low complexity" evidence="1">
    <location>
        <begin position="326"/>
        <end position="351"/>
    </location>
</feature>
<keyword evidence="2" id="KW-1133">Transmembrane helix</keyword>
<keyword evidence="2" id="KW-0812">Transmembrane</keyword>
<feature type="region of interest" description="Disordered" evidence="1">
    <location>
        <begin position="217"/>
        <end position="248"/>
    </location>
</feature>
<evidence type="ECO:0000313" key="4">
    <source>
        <dbReference type="Proteomes" id="UP000256970"/>
    </source>
</evidence>
<sequence length="357" mass="36177">MQDEAAAATAAAVAATAGQVPGASTADQPAVEPAAAAELAQPDAGSDAAGVAASSTQRFPSNNTAIRVTGKQLQDLLGGAGSNKASSSSSSSSSSVGGSSSNSSSSPTLVVLFHLATCPHSNAMKPVYECLPAFFPDTVRFVSVGYSDMSLMQLMSHGLHALPVLQVNARGRKYRYSGKHWLGPMLHFVAKALGQEPLASLEVAQLCSPAAQQQQQQQQQQQLLNASSSSSPAGVDSSPGSCAAAGADAAASDQQQQQVCEGWSCPRWDGEATVEELSGQQHAAFFWLSVAFLACRVLWWLRQQWKQRTAAAAAAAAATAAAPPPVAAAAEGNVAAGPAAAEAATATGGEVEVSDGG</sequence>
<proteinExistence type="predicted"/>
<evidence type="ECO:0000313" key="3">
    <source>
        <dbReference type="EMBL" id="SZX71381.1"/>
    </source>
</evidence>
<evidence type="ECO:0000256" key="2">
    <source>
        <dbReference type="SAM" id="Phobius"/>
    </source>
</evidence>
<dbReference type="PANTHER" id="PTHR47126">
    <property type="entry name" value="5'-ADENYLYLSULFATE REDUCTASE-LIKE 7"/>
    <property type="match status" value="1"/>
</dbReference>